<evidence type="ECO:0000313" key="2">
    <source>
        <dbReference type="Proteomes" id="UP001190700"/>
    </source>
</evidence>
<reference evidence="1 2" key="1">
    <citation type="journal article" date="2015" name="Genome Biol. Evol.">
        <title>Comparative Genomics of a Bacterivorous Green Alga Reveals Evolutionary Causalities and Consequences of Phago-Mixotrophic Mode of Nutrition.</title>
        <authorList>
            <person name="Burns J.A."/>
            <person name="Paasch A."/>
            <person name="Narechania A."/>
            <person name="Kim E."/>
        </authorList>
    </citation>
    <scope>NUCLEOTIDE SEQUENCE [LARGE SCALE GENOMIC DNA]</scope>
    <source>
        <strain evidence="1 2">PLY_AMNH</strain>
    </source>
</reference>
<accession>A0AAE0G3H6</accession>
<keyword evidence="2" id="KW-1185">Reference proteome</keyword>
<sequence length="152" mass="16511">MTSFVMNAPITTDAAIGFELDGRVQQGVPMKVVEFLPSNIGNFLGCANQEDVPSATLRSFWFHVCAMSPSMLAMLRKYKYRHSSGNEFLAILGDAATNRGVASAFLQHVREEDPAHVAALNAYNAGAWTVPPLTEDTERCVIPTVPDGDEHA</sequence>
<protein>
    <submittedName>
        <fullName evidence="1">Uncharacterized protein</fullName>
    </submittedName>
</protein>
<organism evidence="1 2">
    <name type="scientific">Cymbomonas tetramitiformis</name>
    <dbReference type="NCBI Taxonomy" id="36881"/>
    <lineage>
        <taxon>Eukaryota</taxon>
        <taxon>Viridiplantae</taxon>
        <taxon>Chlorophyta</taxon>
        <taxon>Pyramimonadophyceae</taxon>
        <taxon>Pyramimonadales</taxon>
        <taxon>Pyramimonadaceae</taxon>
        <taxon>Cymbomonas</taxon>
    </lineage>
</organism>
<comment type="caution">
    <text evidence="1">The sequence shown here is derived from an EMBL/GenBank/DDBJ whole genome shotgun (WGS) entry which is preliminary data.</text>
</comment>
<name>A0AAE0G3H6_9CHLO</name>
<evidence type="ECO:0000313" key="1">
    <source>
        <dbReference type="EMBL" id="KAK3270849.1"/>
    </source>
</evidence>
<dbReference type="EMBL" id="LGRX02010167">
    <property type="protein sequence ID" value="KAK3270849.1"/>
    <property type="molecule type" value="Genomic_DNA"/>
</dbReference>
<dbReference type="AlphaFoldDB" id="A0AAE0G3H6"/>
<gene>
    <name evidence="1" type="ORF">CYMTET_20779</name>
</gene>
<dbReference type="Proteomes" id="UP001190700">
    <property type="component" value="Unassembled WGS sequence"/>
</dbReference>
<proteinExistence type="predicted"/>